<feature type="non-terminal residue" evidence="2">
    <location>
        <position position="38"/>
    </location>
</feature>
<gene>
    <name evidence="2" type="ORF">KIPB_015064</name>
</gene>
<evidence type="ECO:0000313" key="2">
    <source>
        <dbReference type="EMBL" id="GIQ91696.1"/>
    </source>
</evidence>
<reference evidence="2 3" key="1">
    <citation type="journal article" date="2018" name="PLoS ONE">
        <title>The draft genome of Kipferlia bialata reveals reductive genome evolution in fornicate parasites.</title>
        <authorList>
            <person name="Tanifuji G."/>
            <person name="Takabayashi S."/>
            <person name="Kume K."/>
            <person name="Takagi M."/>
            <person name="Nakayama T."/>
            <person name="Kamikawa R."/>
            <person name="Inagaki Y."/>
            <person name="Hashimoto T."/>
        </authorList>
    </citation>
    <scope>NUCLEOTIDE SEQUENCE [LARGE SCALE GENOMIC DNA]</scope>
    <source>
        <strain evidence="2">NY0173</strain>
    </source>
</reference>
<proteinExistence type="predicted"/>
<accession>A0A9K3DA32</accession>
<sequence length="38" mass="4125">TVVAGRQRVDSVRDRQRAVSMALSENDSVSSEMSTLAD</sequence>
<dbReference type="EMBL" id="BDIP01008171">
    <property type="protein sequence ID" value="GIQ91696.1"/>
    <property type="molecule type" value="Genomic_DNA"/>
</dbReference>
<keyword evidence="3" id="KW-1185">Reference proteome</keyword>
<feature type="region of interest" description="Disordered" evidence="1">
    <location>
        <begin position="1"/>
        <end position="38"/>
    </location>
</feature>
<dbReference type="Proteomes" id="UP000265618">
    <property type="component" value="Unassembled WGS sequence"/>
</dbReference>
<evidence type="ECO:0000313" key="3">
    <source>
        <dbReference type="Proteomes" id="UP000265618"/>
    </source>
</evidence>
<feature type="compositionally biased region" description="Basic and acidic residues" evidence="1">
    <location>
        <begin position="7"/>
        <end position="17"/>
    </location>
</feature>
<comment type="caution">
    <text evidence="2">The sequence shown here is derived from an EMBL/GenBank/DDBJ whole genome shotgun (WGS) entry which is preliminary data.</text>
</comment>
<dbReference type="AlphaFoldDB" id="A0A9K3DA32"/>
<evidence type="ECO:0000256" key="1">
    <source>
        <dbReference type="SAM" id="MobiDB-lite"/>
    </source>
</evidence>
<organism evidence="2 3">
    <name type="scientific">Kipferlia bialata</name>
    <dbReference type="NCBI Taxonomy" id="797122"/>
    <lineage>
        <taxon>Eukaryota</taxon>
        <taxon>Metamonada</taxon>
        <taxon>Carpediemonas-like organisms</taxon>
        <taxon>Kipferlia</taxon>
    </lineage>
</organism>
<name>A0A9K3DA32_9EUKA</name>
<protein>
    <submittedName>
        <fullName evidence="2">Uncharacterized protein</fullName>
    </submittedName>
</protein>
<feature type="compositionally biased region" description="Polar residues" evidence="1">
    <location>
        <begin position="23"/>
        <end position="38"/>
    </location>
</feature>